<organism evidence="5 6">
    <name type="scientific">Corynebacterium lipophilum</name>
    <dbReference type="NCBI Taxonomy" id="2804918"/>
    <lineage>
        <taxon>Bacteria</taxon>
        <taxon>Bacillati</taxon>
        <taxon>Actinomycetota</taxon>
        <taxon>Actinomycetes</taxon>
        <taxon>Mycobacteriales</taxon>
        <taxon>Corynebacteriaceae</taxon>
        <taxon>Corynebacterium</taxon>
    </lineage>
</organism>
<dbReference type="PANTHER" id="PTHR11699">
    <property type="entry name" value="ALDEHYDE DEHYDROGENASE-RELATED"/>
    <property type="match status" value="1"/>
</dbReference>
<evidence type="ECO:0000256" key="1">
    <source>
        <dbReference type="ARBA" id="ARBA00023002"/>
    </source>
</evidence>
<proteinExistence type="inferred from homology"/>
<dbReference type="GO" id="GO:0016620">
    <property type="term" value="F:oxidoreductase activity, acting on the aldehyde or oxo group of donors, NAD or NADP as acceptor"/>
    <property type="evidence" value="ECO:0007669"/>
    <property type="project" value="InterPro"/>
</dbReference>
<reference evidence="5 6" key="1">
    <citation type="submission" date="2021-01" db="EMBL/GenBank/DDBJ databases">
        <title>Identification and Characterization of Corynebacterium sp.</title>
        <authorList>
            <person name="Luo Q."/>
            <person name="Qu P."/>
            <person name="Chen Q."/>
        </authorList>
    </citation>
    <scope>NUCLEOTIDE SEQUENCE [LARGE SCALE GENOMIC DNA]</scope>
    <source>
        <strain evidence="5 6">MC-18</strain>
    </source>
</reference>
<evidence type="ECO:0000256" key="3">
    <source>
        <dbReference type="RuleBase" id="RU003345"/>
    </source>
</evidence>
<sequence>MGIRAGWKSSAAWRHGDANLGCMSVQHAFDTARAAQRAWATTPLRQRSRIFLRYHDLILAHRDELVDLIQQETGKAKHNAFDEVMDVAITARHYSYRAKALLTPARVRGAMPVATRTEVHRAPKGVVGVIAPWNYPLSLAVSDAVAALIAGNAVVLKPDTQTPRTAQRAHQLLVQAGLPADLFQVVEGSGRTVGQEIVKRCDFLMFTGSTATGRKLAAQAGERLIGFSAELGGKNPLLVLASADPETAARGAADACFSNTGQLCISVERIYVDRAVAEVFLEQFVALTKRLRIGHGWGDDVGSLISAEHRSRVDAFVHDAVDKGATVLAGGEALPQLGDTFYAPTILVDVPEDADLYRKEVFGPVVYVEVVDGPEVGVEKMNDTDYGLNASIWGAEDEARVVAAHVHAGTVNINEGYAAAWASMDAPMGGWKQSGVGRRHGDEGLLKYTEARTVAAQRYVPLGGVGAGGGKPVADAMALALRLGKRLLR</sequence>
<feature type="active site" evidence="2">
    <location>
        <position position="230"/>
    </location>
</feature>
<comment type="similarity">
    <text evidence="3">Belongs to the aldehyde dehydrogenase family.</text>
</comment>
<accession>A0AAW5HW94</accession>
<dbReference type="SUPFAM" id="SSF53720">
    <property type="entry name" value="ALDH-like"/>
    <property type="match status" value="1"/>
</dbReference>
<evidence type="ECO:0000313" key="5">
    <source>
        <dbReference type="EMBL" id="MCO6394016.1"/>
    </source>
</evidence>
<comment type="caution">
    <text evidence="5">The sequence shown here is derived from an EMBL/GenBank/DDBJ whole genome shotgun (WGS) entry which is preliminary data.</text>
</comment>
<dbReference type="InterPro" id="IPR029510">
    <property type="entry name" value="Ald_DH_CS_GLU"/>
</dbReference>
<keyword evidence="6" id="KW-1185">Reference proteome</keyword>
<evidence type="ECO:0000313" key="6">
    <source>
        <dbReference type="Proteomes" id="UP001205920"/>
    </source>
</evidence>
<evidence type="ECO:0000259" key="4">
    <source>
        <dbReference type="Pfam" id="PF00171"/>
    </source>
</evidence>
<dbReference type="InterPro" id="IPR016162">
    <property type="entry name" value="Ald_DH_N"/>
</dbReference>
<dbReference type="InterPro" id="IPR016161">
    <property type="entry name" value="Ald_DH/histidinol_DH"/>
</dbReference>
<evidence type="ECO:0000256" key="2">
    <source>
        <dbReference type="PROSITE-ProRule" id="PRU10007"/>
    </source>
</evidence>
<dbReference type="EMBL" id="JAEUWV010000002">
    <property type="protein sequence ID" value="MCO6394016.1"/>
    <property type="molecule type" value="Genomic_DNA"/>
</dbReference>
<dbReference type="Gene3D" id="3.40.309.10">
    <property type="entry name" value="Aldehyde Dehydrogenase, Chain A, domain 2"/>
    <property type="match status" value="1"/>
</dbReference>
<dbReference type="PROSITE" id="PS00687">
    <property type="entry name" value="ALDEHYDE_DEHYDR_GLU"/>
    <property type="match status" value="1"/>
</dbReference>
<feature type="domain" description="Aldehyde dehydrogenase" evidence="4">
    <location>
        <begin position="24"/>
        <end position="454"/>
    </location>
</feature>
<name>A0AAW5HW94_9CORY</name>
<dbReference type="InterPro" id="IPR015590">
    <property type="entry name" value="Aldehyde_DH_dom"/>
</dbReference>
<dbReference type="AlphaFoldDB" id="A0AAW5HW94"/>
<keyword evidence="1 3" id="KW-0560">Oxidoreductase</keyword>
<dbReference type="Proteomes" id="UP001205920">
    <property type="component" value="Unassembled WGS sequence"/>
</dbReference>
<dbReference type="Gene3D" id="3.40.605.10">
    <property type="entry name" value="Aldehyde Dehydrogenase, Chain A, domain 1"/>
    <property type="match status" value="1"/>
</dbReference>
<dbReference type="InterPro" id="IPR016163">
    <property type="entry name" value="Ald_DH_C"/>
</dbReference>
<gene>
    <name evidence="5" type="ORF">JMN37_03305</name>
</gene>
<protein>
    <submittedName>
        <fullName evidence="5">Succinate-semialdehyde dehydrogenase (NADP(+))</fullName>
    </submittedName>
</protein>
<dbReference type="Pfam" id="PF00171">
    <property type="entry name" value="Aldedh"/>
    <property type="match status" value="1"/>
</dbReference>
<dbReference type="NCBIfam" id="NF006916">
    <property type="entry name" value="PRK09407.1"/>
    <property type="match status" value="1"/>
</dbReference>